<keyword evidence="2" id="KW-0238">DNA-binding</keyword>
<proteinExistence type="predicted"/>
<dbReference type="InterPro" id="IPR036388">
    <property type="entry name" value="WH-like_DNA-bd_sf"/>
</dbReference>
<dbReference type="Gene3D" id="1.10.10.10">
    <property type="entry name" value="Winged helix-like DNA-binding domain superfamily/Winged helix DNA-binding domain"/>
    <property type="match status" value="1"/>
</dbReference>
<dbReference type="SMART" id="SM00100">
    <property type="entry name" value="cNMP"/>
    <property type="match status" value="1"/>
</dbReference>
<protein>
    <recommendedName>
        <fullName evidence="8">Crp/Fnr family transcriptional regulator</fullName>
    </recommendedName>
</protein>
<evidence type="ECO:0000256" key="1">
    <source>
        <dbReference type="ARBA" id="ARBA00023015"/>
    </source>
</evidence>
<evidence type="ECO:0000259" key="4">
    <source>
        <dbReference type="PROSITE" id="PS50042"/>
    </source>
</evidence>
<dbReference type="GO" id="GO:0005829">
    <property type="term" value="C:cytosol"/>
    <property type="evidence" value="ECO:0007669"/>
    <property type="project" value="TreeGrafter"/>
</dbReference>
<dbReference type="PRINTS" id="PR00034">
    <property type="entry name" value="HTHCRP"/>
</dbReference>
<dbReference type="InterPro" id="IPR050397">
    <property type="entry name" value="Env_Response_Regulators"/>
</dbReference>
<dbReference type="SMART" id="SM00419">
    <property type="entry name" value="HTH_CRP"/>
    <property type="match status" value="1"/>
</dbReference>
<reference evidence="6 7" key="1">
    <citation type="journal article" date="2014" name="BMC Genomics">
        <title>Comparison of environmental and isolate Sulfobacillus genomes reveals diverse carbon, sulfur, nitrogen, and hydrogen metabolisms.</title>
        <authorList>
            <person name="Justice N.B."/>
            <person name="Norman A."/>
            <person name="Brown C.T."/>
            <person name="Singh A."/>
            <person name="Thomas B.C."/>
            <person name="Banfield J.F."/>
        </authorList>
    </citation>
    <scope>NUCLEOTIDE SEQUENCE [LARGE SCALE GENOMIC DNA]</scope>
    <source>
        <strain evidence="6">AMDSBA4</strain>
    </source>
</reference>
<dbReference type="InterPro" id="IPR012318">
    <property type="entry name" value="HTH_CRP"/>
</dbReference>
<dbReference type="InterPro" id="IPR000595">
    <property type="entry name" value="cNMP-bd_dom"/>
</dbReference>
<dbReference type="Proteomes" id="UP000242972">
    <property type="component" value="Unassembled WGS sequence"/>
</dbReference>
<comment type="caution">
    <text evidence="6">The sequence shown here is derived from an EMBL/GenBank/DDBJ whole genome shotgun (WGS) entry which is preliminary data.</text>
</comment>
<sequence>MVCLIFDYLPGAVSYFDRIGVKPVNLSVSGAFSAIPEHDVERLRLGWSVRSFRKGEFIYRGGNVVREVLVVVTGQVMIYRLTAEGKLCTIRTLGAEDFIGEEDLLEGGVTESYGKSVTQSRCLAVPQSDYEYLLSHYPTFARTRLHVMSTRLKTAERMMQEIAYSTVKQRILLILTKIGSEIGQIHGDELEFTLNWSHHELASMIGSTRETVTTTLALLQKEGLITITGKRMTITPQASLDGAHMQ</sequence>
<dbReference type="InterPro" id="IPR018490">
    <property type="entry name" value="cNMP-bd_dom_sf"/>
</dbReference>
<name>A0A2T2XE83_9FIRM</name>
<dbReference type="EMBL" id="PXYW01000032">
    <property type="protein sequence ID" value="PSR32766.1"/>
    <property type="molecule type" value="Genomic_DNA"/>
</dbReference>
<dbReference type="PANTHER" id="PTHR24567">
    <property type="entry name" value="CRP FAMILY TRANSCRIPTIONAL REGULATORY PROTEIN"/>
    <property type="match status" value="1"/>
</dbReference>
<accession>A0A2T2XE83</accession>
<dbReference type="InterPro" id="IPR014710">
    <property type="entry name" value="RmlC-like_jellyroll"/>
</dbReference>
<dbReference type="GO" id="GO:0003677">
    <property type="term" value="F:DNA binding"/>
    <property type="evidence" value="ECO:0007669"/>
    <property type="project" value="UniProtKB-KW"/>
</dbReference>
<evidence type="ECO:0000313" key="6">
    <source>
        <dbReference type="EMBL" id="PSR32766.1"/>
    </source>
</evidence>
<dbReference type="PROSITE" id="PS51063">
    <property type="entry name" value="HTH_CRP_2"/>
    <property type="match status" value="1"/>
</dbReference>
<dbReference type="AlphaFoldDB" id="A0A2T2XE83"/>
<dbReference type="PANTHER" id="PTHR24567:SF74">
    <property type="entry name" value="HTH-TYPE TRANSCRIPTIONAL REGULATOR ARCR"/>
    <property type="match status" value="1"/>
</dbReference>
<dbReference type="Pfam" id="PF13545">
    <property type="entry name" value="HTH_Crp_2"/>
    <property type="match status" value="1"/>
</dbReference>
<evidence type="ECO:0008006" key="8">
    <source>
        <dbReference type="Google" id="ProtNLM"/>
    </source>
</evidence>
<organism evidence="6 7">
    <name type="scientific">Sulfobacillus benefaciens</name>
    <dbReference type="NCBI Taxonomy" id="453960"/>
    <lineage>
        <taxon>Bacteria</taxon>
        <taxon>Bacillati</taxon>
        <taxon>Bacillota</taxon>
        <taxon>Clostridia</taxon>
        <taxon>Eubacteriales</taxon>
        <taxon>Clostridiales Family XVII. Incertae Sedis</taxon>
        <taxon>Sulfobacillus</taxon>
    </lineage>
</organism>
<dbReference type="PROSITE" id="PS50042">
    <property type="entry name" value="CNMP_BINDING_3"/>
    <property type="match status" value="1"/>
</dbReference>
<dbReference type="InterPro" id="IPR036390">
    <property type="entry name" value="WH_DNA-bd_sf"/>
</dbReference>
<dbReference type="GO" id="GO:0003700">
    <property type="term" value="F:DNA-binding transcription factor activity"/>
    <property type="evidence" value="ECO:0007669"/>
    <property type="project" value="TreeGrafter"/>
</dbReference>
<evidence type="ECO:0000313" key="7">
    <source>
        <dbReference type="Proteomes" id="UP000242972"/>
    </source>
</evidence>
<evidence type="ECO:0000256" key="2">
    <source>
        <dbReference type="ARBA" id="ARBA00023125"/>
    </source>
</evidence>
<dbReference type="SUPFAM" id="SSF46785">
    <property type="entry name" value="Winged helix' DNA-binding domain"/>
    <property type="match status" value="1"/>
</dbReference>
<dbReference type="SUPFAM" id="SSF51206">
    <property type="entry name" value="cAMP-binding domain-like"/>
    <property type="match status" value="1"/>
</dbReference>
<evidence type="ECO:0000259" key="5">
    <source>
        <dbReference type="PROSITE" id="PS51063"/>
    </source>
</evidence>
<dbReference type="CDD" id="cd00038">
    <property type="entry name" value="CAP_ED"/>
    <property type="match status" value="1"/>
</dbReference>
<gene>
    <name evidence="6" type="ORF">C7B46_12755</name>
</gene>
<keyword evidence="3" id="KW-0804">Transcription</keyword>
<evidence type="ECO:0000256" key="3">
    <source>
        <dbReference type="ARBA" id="ARBA00023163"/>
    </source>
</evidence>
<keyword evidence="1" id="KW-0805">Transcription regulation</keyword>
<feature type="domain" description="HTH crp-type" evidence="5">
    <location>
        <begin position="165"/>
        <end position="238"/>
    </location>
</feature>
<dbReference type="Pfam" id="PF00027">
    <property type="entry name" value="cNMP_binding"/>
    <property type="match status" value="1"/>
</dbReference>
<feature type="domain" description="Cyclic nucleotide-binding" evidence="4">
    <location>
        <begin position="31"/>
        <end position="134"/>
    </location>
</feature>
<dbReference type="Gene3D" id="2.60.120.10">
    <property type="entry name" value="Jelly Rolls"/>
    <property type="match status" value="1"/>
</dbReference>